<dbReference type="GO" id="GO:0006270">
    <property type="term" value="P:DNA replication initiation"/>
    <property type="evidence" value="ECO:0007669"/>
    <property type="project" value="TreeGrafter"/>
</dbReference>
<dbReference type="AlphaFoldDB" id="A0A1M6YL83"/>
<protein>
    <submittedName>
        <fullName evidence="1">DnaA protein</fullName>
    </submittedName>
</protein>
<dbReference type="Gene3D" id="1.10.8.60">
    <property type="match status" value="1"/>
</dbReference>
<dbReference type="InterPro" id="IPR027417">
    <property type="entry name" value="P-loop_NTPase"/>
</dbReference>
<accession>A0A1M6YL83</accession>
<keyword evidence="2" id="KW-1185">Reference proteome</keyword>
<proteinExistence type="predicted"/>
<dbReference type="EMBL" id="FRBN01000007">
    <property type="protein sequence ID" value="SHL19008.1"/>
    <property type="molecule type" value="Genomic_DNA"/>
</dbReference>
<dbReference type="RefSeq" id="WP_073197013.1">
    <property type="nucleotide sequence ID" value="NZ_FRBN01000007.1"/>
</dbReference>
<dbReference type="PANTHER" id="PTHR30050">
    <property type="entry name" value="CHROMOSOMAL REPLICATION INITIATOR PROTEIN DNAA"/>
    <property type="match status" value="1"/>
</dbReference>
<dbReference type="Proteomes" id="UP000184191">
    <property type="component" value="Unassembled WGS sequence"/>
</dbReference>
<reference evidence="2" key="1">
    <citation type="submission" date="2016-11" db="EMBL/GenBank/DDBJ databases">
        <authorList>
            <person name="Varghese N."/>
            <person name="Submissions S."/>
        </authorList>
    </citation>
    <scope>NUCLEOTIDE SEQUENCE [LARGE SCALE GENOMIC DNA]</scope>
    <source>
        <strain evidence="2">DSM 29327</strain>
    </source>
</reference>
<evidence type="ECO:0000313" key="1">
    <source>
        <dbReference type="EMBL" id="SHL19008.1"/>
    </source>
</evidence>
<dbReference type="GO" id="GO:0003688">
    <property type="term" value="F:DNA replication origin binding"/>
    <property type="evidence" value="ECO:0007669"/>
    <property type="project" value="TreeGrafter"/>
</dbReference>
<dbReference type="SUPFAM" id="SSF52540">
    <property type="entry name" value="P-loop containing nucleoside triphosphate hydrolases"/>
    <property type="match status" value="1"/>
</dbReference>
<organism evidence="1 2">
    <name type="scientific">Roseovarius marisflavi</name>
    <dbReference type="NCBI Taxonomy" id="1054996"/>
    <lineage>
        <taxon>Bacteria</taxon>
        <taxon>Pseudomonadati</taxon>
        <taxon>Pseudomonadota</taxon>
        <taxon>Alphaproteobacteria</taxon>
        <taxon>Rhodobacterales</taxon>
        <taxon>Roseobacteraceae</taxon>
        <taxon>Roseovarius</taxon>
    </lineage>
</organism>
<dbReference type="GO" id="GO:0005886">
    <property type="term" value="C:plasma membrane"/>
    <property type="evidence" value="ECO:0007669"/>
    <property type="project" value="TreeGrafter"/>
</dbReference>
<gene>
    <name evidence="1" type="ORF">SAMN05444414_10735</name>
</gene>
<name>A0A1M6YL83_9RHOB</name>
<dbReference type="Gene3D" id="3.40.50.300">
    <property type="entry name" value="P-loop containing nucleotide triphosphate hydrolases"/>
    <property type="match status" value="1"/>
</dbReference>
<dbReference type="OrthoDB" id="7390113at2"/>
<sequence length="224" mass="24071">MGEQLSFDLPVRAALGREDFYVAPANAQAVAMIEDWQGWPSRKLVLVGPPGAGKTHLTHVWASLTGALIIAARDLAEADIADLARGPVAVEDADEIAGNAPGEEALFHLHNLTLAEGHSLLLTAETAPNFWPLALPDLASRMQATTLAHLRAPDDTLLAALLMKLFADRQLSPSPEILPYLARRMDRSFDTARRLVATLDATALSTGRPITRAMAAKVLDKMAE</sequence>
<evidence type="ECO:0000313" key="2">
    <source>
        <dbReference type="Proteomes" id="UP000184191"/>
    </source>
</evidence>
<dbReference type="STRING" id="1054996.SAMN05444414_10735"/>
<dbReference type="PANTHER" id="PTHR30050:SF5">
    <property type="entry name" value="DNAA REGULATORY INACTIVATOR HDA"/>
    <property type="match status" value="1"/>
</dbReference>